<keyword evidence="5" id="KW-1185">Reference proteome</keyword>
<dbReference type="GO" id="GO:0006281">
    <property type="term" value="P:DNA repair"/>
    <property type="evidence" value="ECO:0007669"/>
    <property type="project" value="InterPro"/>
</dbReference>
<evidence type="ECO:0000313" key="4">
    <source>
        <dbReference type="EMBL" id="RII32561.1"/>
    </source>
</evidence>
<sequence>MVEEFLKNKKRIGIFVILGIIVIAASIIYIKSGFKELKKNDTESIFVDDTDTISSLANKNSKETKDNNDKMNNKEISIPIKDKSIVIEIKGEVKKPDVYILDENSIIKDLIEMAGGLTENADVSNINRAKKLQNHELVYIANKNERDIEVKSVGPSTDVANKESANQKVNINSATLEELKTLNGIGDSKAKSIIEYREQNGNFKSIEDIKNVTGIGEKMYQRIMEQIEI</sequence>
<dbReference type="SUPFAM" id="SSF47781">
    <property type="entry name" value="RuvA domain 2-like"/>
    <property type="match status" value="1"/>
</dbReference>
<keyword evidence="1" id="KW-1133">Transmembrane helix</keyword>
<dbReference type="EMBL" id="QXDJ01000007">
    <property type="protein sequence ID" value="RII32561.1"/>
    <property type="molecule type" value="Genomic_DNA"/>
</dbReference>
<dbReference type="PANTHER" id="PTHR21180">
    <property type="entry name" value="ENDONUCLEASE/EXONUCLEASE/PHOSPHATASE FAMILY DOMAIN-CONTAINING PROTEIN 1"/>
    <property type="match status" value="1"/>
</dbReference>
<dbReference type="Proteomes" id="UP000265930">
    <property type="component" value="Unassembled WGS sequence"/>
</dbReference>
<dbReference type="STRING" id="225345.CLCHR_36860"/>
<dbReference type="RefSeq" id="WP_079441352.1">
    <property type="nucleotide sequence ID" value="NZ_MZGT01000059.1"/>
</dbReference>
<dbReference type="GO" id="GO:0015628">
    <property type="term" value="P:protein secretion by the type II secretion system"/>
    <property type="evidence" value="ECO:0007669"/>
    <property type="project" value="TreeGrafter"/>
</dbReference>
<dbReference type="AlphaFoldDB" id="A0A1V4IGK5"/>
<dbReference type="NCBIfam" id="TIGR00426">
    <property type="entry name" value="competence protein ComEA helix-hairpin-helix repeat region"/>
    <property type="match status" value="1"/>
</dbReference>
<organism evidence="3 5">
    <name type="scientific">Clostridium chromiireducens</name>
    <dbReference type="NCBI Taxonomy" id="225345"/>
    <lineage>
        <taxon>Bacteria</taxon>
        <taxon>Bacillati</taxon>
        <taxon>Bacillota</taxon>
        <taxon>Clostridia</taxon>
        <taxon>Eubacteriales</taxon>
        <taxon>Clostridiaceae</taxon>
        <taxon>Clostridium</taxon>
    </lineage>
</organism>
<dbReference type="Gene3D" id="3.10.560.10">
    <property type="entry name" value="Outer membrane lipoprotein wza domain like"/>
    <property type="match status" value="1"/>
</dbReference>
<dbReference type="InterPro" id="IPR019554">
    <property type="entry name" value="Soluble_ligand-bd"/>
</dbReference>
<keyword evidence="1" id="KW-0472">Membrane</keyword>
<dbReference type="InterPro" id="IPR003583">
    <property type="entry name" value="Hlx-hairpin-Hlx_DNA-bd_motif"/>
</dbReference>
<reference evidence="4 6" key="2">
    <citation type="submission" date="2018-08" db="EMBL/GenBank/DDBJ databases">
        <title>Genome of Clostridium chromiireducens C1, DSM12136.</title>
        <authorList>
            <person name="Xing M."/>
            <person name="Wei Y."/>
            <person name="Ang E.L."/>
            <person name="Zhao H."/>
            <person name="Zhang Y."/>
        </authorList>
    </citation>
    <scope>NUCLEOTIDE SEQUENCE [LARGE SCALE GENOMIC DNA]</scope>
    <source>
        <strain evidence="4 6">C1</strain>
    </source>
</reference>
<gene>
    <name evidence="3" type="primary">comEA_2</name>
    <name evidence="3" type="ORF">CLCHR_36860</name>
    <name evidence="4" type="ORF">D2A34_23115</name>
</gene>
<dbReference type="Pfam" id="PF12836">
    <property type="entry name" value="HHH_3"/>
    <property type="match status" value="1"/>
</dbReference>
<protein>
    <submittedName>
        <fullName evidence="3">ComE operon protein 1</fullName>
    </submittedName>
    <submittedName>
        <fullName evidence="4">Competence protein ComEA</fullName>
    </submittedName>
</protein>
<dbReference type="Pfam" id="PF10531">
    <property type="entry name" value="SLBB"/>
    <property type="match status" value="1"/>
</dbReference>
<keyword evidence="1" id="KW-0812">Transmembrane</keyword>
<dbReference type="InterPro" id="IPR051675">
    <property type="entry name" value="Endo/Exo/Phosphatase_dom_1"/>
</dbReference>
<dbReference type="InterPro" id="IPR004509">
    <property type="entry name" value="Competence_ComEA_HhH"/>
</dbReference>
<feature type="domain" description="Helix-hairpin-helix DNA-binding motif class 1" evidence="2">
    <location>
        <begin position="177"/>
        <end position="196"/>
    </location>
</feature>
<reference evidence="3 5" key="1">
    <citation type="submission" date="2017-03" db="EMBL/GenBank/DDBJ databases">
        <title>Genome sequence of Clostridium chromiireducens DSM 23318.</title>
        <authorList>
            <person name="Poehlein A."/>
            <person name="Daniel R."/>
        </authorList>
    </citation>
    <scope>NUCLEOTIDE SEQUENCE [LARGE SCALE GENOMIC DNA]</scope>
    <source>
        <strain evidence="3 5">DSM 23318</strain>
    </source>
</reference>
<dbReference type="PANTHER" id="PTHR21180:SF32">
    <property type="entry name" value="ENDONUCLEASE_EXONUCLEASE_PHOSPHATASE FAMILY DOMAIN-CONTAINING PROTEIN 1"/>
    <property type="match status" value="1"/>
</dbReference>
<dbReference type="Gene3D" id="1.10.150.310">
    <property type="entry name" value="Tex RuvX-like domain-like"/>
    <property type="match status" value="1"/>
</dbReference>
<dbReference type="GO" id="GO:0015627">
    <property type="term" value="C:type II protein secretion system complex"/>
    <property type="evidence" value="ECO:0007669"/>
    <property type="project" value="TreeGrafter"/>
</dbReference>
<proteinExistence type="predicted"/>
<feature type="domain" description="Helix-hairpin-helix DNA-binding motif class 1" evidence="2">
    <location>
        <begin position="207"/>
        <end position="226"/>
    </location>
</feature>
<comment type="caution">
    <text evidence="3">The sequence shown here is derived from an EMBL/GenBank/DDBJ whole genome shotgun (WGS) entry which is preliminary data.</text>
</comment>
<evidence type="ECO:0000313" key="5">
    <source>
        <dbReference type="Proteomes" id="UP000191056"/>
    </source>
</evidence>
<dbReference type="SMART" id="SM00278">
    <property type="entry name" value="HhH1"/>
    <property type="match status" value="2"/>
</dbReference>
<name>A0A1V4IGK5_9CLOT</name>
<dbReference type="Proteomes" id="UP000191056">
    <property type="component" value="Unassembled WGS sequence"/>
</dbReference>
<feature type="transmembrane region" description="Helical" evidence="1">
    <location>
        <begin position="12"/>
        <end position="30"/>
    </location>
</feature>
<dbReference type="OrthoDB" id="9790239at2"/>
<evidence type="ECO:0000313" key="6">
    <source>
        <dbReference type="Proteomes" id="UP000265930"/>
    </source>
</evidence>
<dbReference type="EMBL" id="MZGT01000059">
    <property type="protein sequence ID" value="OPJ59083.1"/>
    <property type="molecule type" value="Genomic_DNA"/>
</dbReference>
<evidence type="ECO:0000256" key="1">
    <source>
        <dbReference type="SAM" id="Phobius"/>
    </source>
</evidence>
<evidence type="ECO:0000313" key="3">
    <source>
        <dbReference type="EMBL" id="OPJ59083.1"/>
    </source>
</evidence>
<dbReference type="InterPro" id="IPR010994">
    <property type="entry name" value="RuvA_2-like"/>
</dbReference>
<dbReference type="GO" id="GO:0003677">
    <property type="term" value="F:DNA binding"/>
    <property type="evidence" value="ECO:0007669"/>
    <property type="project" value="InterPro"/>
</dbReference>
<evidence type="ECO:0000259" key="2">
    <source>
        <dbReference type="SMART" id="SM00278"/>
    </source>
</evidence>
<accession>A0A1V4IGK5</accession>